<accession>B8KUZ3</accession>
<name>B8KUZ3_9GAMM</name>
<dbReference type="GO" id="GO:0008168">
    <property type="term" value="F:methyltransferase activity"/>
    <property type="evidence" value="ECO:0007669"/>
    <property type="project" value="UniProtKB-KW"/>
</dbReference>
<dbReference type="eggNOG" id="COG1216">
    <property type="taxonomic scope" value="Bacteria"/>
</dbReference>
<proteinExistence type="predicted"/>
<dbReference type="STRING" id="565045.NOR51B_1413"/>
<dbReference type="SUPFAM" id="SSF53448">
    <property type="entry name" value="Nucleotide-diphospho-sugar transferases"/>
    <property type="match status" value="1"/>
</dbReference>
<keyword evidence="1" id="KW-0489">Methyltransferase</keyword>
<keyword evidence="1" id="KW-0808">Transferase</keyword>
<dbReference type="Gene3D" id="3.90.550.10">
    <property type="entry name" value="Spore Coat Polysaccharide Biosynthesis Protein SpsA, Chain A"/>
    <property type="match status" value="1"/>
</dbReference>
<reference evidence="2" key="1">
    <citation type="journal article" date="2013" name="BMC Microbiol.">
        <title>Taxonomy and evolution of bacteriochlorophyll a-containing members of the OM60/NOR5 clade of marine gammaproteobacteria: description of Luminiphilus syltensis gen. nov., sp. nov., reclassification of Haliea rubra as Pseudohaliea rubra gen. nov., comb. nov., and emendation of Chromatocurvus halotolerans.</title>
        <authorList>
            <person name="Spring S."/>
            <person name="Riedel T."/>
            <person name="Sproer C."/>
            <person name="Yan S."/>
            <person name="Harder J."/>
            <person name="Fuchs B.M."/>
        </authorList>
    </citation>
    <scope>NUCLEOTIDE SEQUENCE [LARGE SCALE GENOMIC DNA]</scope>
    <source>
        <strain evidence="2">NOR51-B</strain>
    </source>
</reference>
<keyword evidence="2" id="KW-1185">Reference proteome</keyword>
<evidence type="ECO:0000313" key="1">
    <source>
        <dbReference type="EMBL" id="EED35468.1"/>
    </source>
</evidence>
<protein>
    <submittedName>
        <fullName evidence="1">Methyltransferase FkbM</fullName>
    </submittedName>
</protein>
<dbReference type="Proteomes" id="UP000004699">
    <property type="component" value="Unassembled WGS sequence"/>
</dbReference>
<evidence type="ECO:0000313" key="2">
    <source>
        <dbReference type="Proteomes" id="UP000004699"/>
    </source>
</evidence>
<dbReference type="InterPro" id="IPR029044">
    <property type="entry name" value="Nucleotide-diphossugar_trans"/>
</dbReference>
<gene>
    <name evidence="1" type="ORF">NOR51B_1413</name>
</gene>
<dbReference type="EMBL" id="DS999411">
    <property type="protein sequence ID" value="EED35468.1"/>
    <property type="molecule type" value="Genomic_DNA"/>
</dbReference>
<sequence length="318" mass="37102">MIVYVVKNPVLLRIFNRPEKVAVVMEVLRKVRPRELYLVGDGPRPDRGEAERALVNQARTVATDVDWDCEIHVKFYEDNVGGPTAGFEGISWFFCNVDKGIVLEDDNVPTLSFFRFCDELLELYREDERVGCITGNNFQSRKIGGASHYFSKYSHCWGWASWSNSWAGCTLEPEFWRELKRSRQWMEWLPDSVERSYWDGIFDALSSGSKVHWDYAWMLWLWKRGALIATPNSNLVTNIGFDESAQNTTNPGHPLANLPVQSLDEVIYPAEVVLDQEADRSAFDFVFGGRWYRFPLSWLRWPRRATSYLLRRFLWKMT</sequence>
<dbReference type="HOGENOM" id="CLU_054735_0_0_6"/>
<organism evidence="1 2">
    <name type="scientific">Luminiphilus syltensis NOR5-1B</name>
    <dbReference type="NCBI Taxonomy" id="565045"/>
    <lineage>
        <taxon>Bacteria</taxon>
        <taxon>Pseudomonadati</taxon>
        <taxon>Pseudomonadota</taxon>
        <taxon>Gammaproteobacteria</taxon>
        <taxon>Cellvibrionales</taxon>
        <taxon>Halieaceae</taxon>
        <taxon>Luminiphilus</taxon>
    </lineage>
</organism>
<dbReference type="AlphaFoldDB" id="B8KUZ3"/>
<dbReference type="GO" id="GO:0032259">
    <property type="term" value="P:methylation"/>
    <property type="evidence" value="ECO:0007669"/>
    <property type="project" value="UniProtKB-KW"/>
</dbReference>